<dbReference type="GO" id="GO:0006289">
    <property type="term" value="P:nucleotide-excision repair"/>
    <property type="evidence" value="ECO:0007669"/>
    <property type="project" value="InterPro"/>
</dbReference>
<dbReference type="CDD" id="cd10434">
    <property type="entry name" value="GIY-YIG_UvrC_Cho"/>
    <property type="match status" value="1"/>
</dbReference>
<dbReference type="GO" id="GO:0006260">
    <property type="term" value="P:DNA replication"/>
    <property type="evidence" value="ECO:0007669"/>
    <property type="project" value="InterPro"/>
</dbReference>
<dbReference type="NCBIfam" id="NF005905">
    <property type="entry name" value="PRK07883.1-3"/>
    <property type="match status" value="1"/>
</dbReference>
<dbReference type="InterPro" id="IPR036397">
    <property type="entry name" value="RNaseH_sf"/>
</dbReference>
<name>A0A543IZY4_9ACTN</name>
<dbReference type="CDD" id="cd06127">
    <property type="entry name" value="DEDDh"/>
    <property type="match status" value="1"/>
</dbReference>
<dbReference type="InterPro" id="IPR035901">
    <property type="entry name" value="GIY-YIG_endonuc_sf"/>
</dbReference>
<feature type="domain" description="GIY-YIG" evidence="2">
    <location>
        <begin position="245"/>
        <end position="323"/>
    </location>
</feature>
<comment type="caution">
    <text evidence="3">The sequence shown here is derived from an EMBL/GenBank/DDBJ whole genome shotgun (WGS) entry which is preliminary data.</text>
</comment>
<dbReference type="Gene3D" id="3.30.420.10">
    <property type="entry name" value="Ribonuclease H-like superfamily/Ribonuclease H"/>
    <property type="match status" value="1"/>
</dbReference>
<dbReference type="GO" id="GO:0003677">
    <property type="term" value="F:DNA binding"/>
    <property type="evidence" value="ECO:0007669"/>
    <property type="project" value="InterPro"/>
</dbReference>
<dbReference type="Pfam" id="PF00929">
    <property type="entry name" value="RNase_T"/>
    <property type="match status" value="1"/>
</dbReference>
<organism evidence="3 4">
    <name type="scientific">Thermopolyspora flexuosa</name>
    <dbReference type="NCBI Taxonomy" id="103836"/>
    <lineage>
        <taxon>Bacteria</taxon>
        <taxon>Bacillati</taxon>
        <taxon>Actinomycetota</taxon>
        <taxon>Actinomycetes</taxon>
        <taxon>Streptosporangiales</taxon>
        <taxon>Streptosporangiaceae</taxon>
        <taxon>Thermopolyspora</taxon>
    </lineage>
</organism>
<accession>A0A543IZY4</accession>
<evidence type="ECO:0000313" key="4">
    <source>
        <dbReference type="Proteomes" id="UP000319213"/>
    </source>
</evidence>
<dbReference type="Proteomes" id="UP000319213">
    <property type="component" value="Unassembled WGS sequence"/>
</dbReference>
<dbReference type="PROSITE" id="PS50164">
    <property type="entry name" value="GIY_YIG"/>
    <property type="match status" value="1"/>
</dbReference>
<dbReference type="InterPro" id="IPR000305">
    <property type="entry name" value="GIY-YIG_endonuc"/>
</dbReference>
<proteinExistence type="predicted"/>
<evidence type="ECO:0000256" key="1">
    <source>
        <dbReference type="ARBA" id="ARBA00022839"/>
    </source>
</evidence>
<dbReference type="InterPro" id="IPR006054">
    <property type="entry name" value="DnaQ"/>
</dbReference>
<dbReference type="NCBIfam" id="NF005907">
    <property type="entry name" value="PRK07883.1-5"/>
    <property type="match status" value="1"/>
</dbReference>
<gene>
    <name evidence="3" type="ORF">FHX40_2859</name>
</gene>
<dbReference type="GO" id="GO:0003887">
    <property type="term" value="F:DNA-directed DNA polymerase activity"/>
    <property type="evidence" value="ECO:0007669"/>
    <property type="project" value="InterPro"/>
</dbReference>
<dbReference type="SUPFAM" id="SSF82771">
    <property type="entry name" value="GIY-YIG endonuclease"/>
    <property type="match status" value="1"/>
</dbReference>
<dbReference type="SUPFAM" id="SSF53098">
    <property type="entry name" value="Ribonuclease H-like"/>
    <property type="match status" value="1"/>
</dbReference>
<keyword evidence="4" id="KW-1185">Reference proteome</keyword>
<dbReference type="InterPro" id="IPR047296">
    <property type="entry name" value="GIY-YIG_UvrC_Cho"/>
</dbReference>
<dbReference type="AlphaFoldDB" id="A0A543IZY4"/>
<dbReference type="InterPro" id="IPR050066">
    <property type="entry name" value="UvrABC_protein_C"/>
</dbReference>
<dbReference type="NCBIfam" id="TIGR00573">
    <property type="entry name" value="dnaq"/>
    <property type="match status" value="1"/>
</dbReference>
<keyword evidence="1" id="KW-0540">Nuclease</keyword>
<protein>
    <submittedName>
        <fullName evidence="3">DNA polymerase-3 subunit epsilon</fullName>
    </submittedName>
</protein>
<evidence type="ECO:0000259" key="2">
    <source>
        <dbReference type="PROSITE" id="PS50164"/>
    </source>
</evidence>
<sequence>MATTGGARPYRPTLRAMSVVTFNVSGVEPVQGTFDDLGTPLHEVTFVVFDLETTGGSAREHAITEIGAVKVRGGERLGELATLVDPGTPIPPFITVLTGITDAMVTAAPKIASVLPTFLEFIRGAVLVAHNAPFDVGFLKAACAELGYPPPANPVVDTADLARRMLTRDETPDCKLATLARVFRTPNQPCHRALADARATVDVLHALLERAGAFGVHTLEELTAFARAPSPQQQRKRHLAEAVPRAPGVYVFEDARGEPLYVGKSANLRNRVRSYFTAAETRPRIREMIGIAERVRPIVCATALEAEVRELRLIAAAKPRYNRRSRFPERVVWLKLTDEPFPRLAIVREVKDDGCAYLGPFGGTRAADDARTAIHEAVPLRRCSERIGVRTRRPACALAGLGRCGAPCEGRETPEAYARHVTAARRAMTEDAGIVYAAVKARMDRLAAEQRYEEAAVDRDRLAVFVRVAARMQRLAALTRIPQLVAAAPGADGGWDVHVIRHGRLAAAGVMPRGAHPVPYVEALVATAETVVPGPGPTPAASAEETECILRWLETPGVRLAQVDGSWSLPVNGAGRLLARIELAYQGRDERPAREGRPLR</sequence>
<dbReference type="InterPro" id="IPR012337">
    <property type="entry name" value="RNaseH-like_sf"/>
</dbReference>
<dbReference type="Pfam" id="PF01541">
    <property type="entry name" value="GIY-YIG"/>
    <property type="match status" value="1"/>
</dbReference>
<dbReference type="GO" id="GO:0009380">
    <property type="term" value="C:excinuclease repair complex"/>
    <property type="evidence" value="ECO:0007669"/>
    <property type="project" value="TreeGrafter"/>
</dbReference>
<dbReference type="GO" id="GO:0004527">
    <property type="term" value="F:exonuclease activity"/>
    <property type="evidence" value="ECO:0007669"/>
    <property type="project" value="UniProtKB-KW"/>
</dbReference>
<dbReference type="EMBL" id="VFPQ01000001">
    <property type="protein sequence ID" value="TQM76134.1"/>
    <property type="molecule type" value="Genomic_DNA"/>
</dbReference>
<dbReference type="PANTHER" id="PTHR30562">
    <property type="entry name" value="UVRC/OXIDOREDUCTASE"/>
    <property type="match status" value="1"/>
</dbReference>
<keyword evidence="1" id="KW-0269">Exonuclease</keyword>
<dbReference type="InterPro" id="IPR013520">
    <property type="entry name" value="Ribonucl_H"/>
</dbReference>
<keyword evidence="1" id="KW-0378">Hydrolase</keyword>
<evidence type="ECO:0000313" key="3">
    <source>
        <dbReference type="EMBL" id="TQM76134.1"/>
    </source>
</evidence>
<dbReference type="FunFam" id="3.30.420.10:FF:000045">
    <property type="entry name" value="3'-5' exonuclease DinG"/>
    <property type="match status" value="1"/>
</dbReference>
<dbReference type="SMART" id="SM00465">
    <property type="entry name" value="GIYc"/>
    <property type="match status" value="1"/>
</dbReference>
<dbReference type="SMART" id="SM00479">
    <property type="entry name" value="EXOIII"/>
    <property type="match status" value="1"/>
</dbReference>
<reference evidence="3 4" key="1">
    <citation type="submission" date="2019-06" db="EMBL/GenBank/DDBJ databases">
        <title>Sequencing the genomes of 1000 actinobacteria strains.</title>
        <authorList>
            <person name="Klenk H.-P."/>
        </authorList>
    </citation>
    <scope>NUCLEOTIDE SEQUENCE [LARGE SCALE GENOMIC DNA]</scope>
    <source>
        <strain evidence="3 4">DSM 43186</strain>
    </source>
</reference>
<dbReference type="Gene3D" id="3.40.1440.10">
    <property type="entry name" value="GIY-YIG endonuclease"/>
    <property type="match status" value="1"/>
</dbReference>
<dbReference type="PANTHER" id="PTHR30562:SF1">
    <property type="entry name" value="UVRABC SYSTEM PROTEIN C"/>
    <property type="match status" value="1"/>
</dbReference>